<dbReference type="SUPFAM" id="SSF47336">
    <property type="entry name" value="ACP-like"/>
    <property type="match status" value="2"/>
</dbReference>
<dbReference type="InterPro" id="IPR042099">
    <property type="entry name" value="ANL_N_sf"/>
</dbReference>
<dbReference type="GO" id="GO:0044550">
    <property type="term" value="P:secondary metabolite biosynthetic process"/>
    <property type="evidence" value="ECO:0007669"/>
    <property type="project" value="TreeGrafter"/>
</dbReference>
<dbReference type="PANTHER" id="PTHR45527">
    <property type="entry name" value="NONRIBOSOMAL PEPTIDE SYNTHETASE"/>
    <property type="match status" value="1"/>
</dbReference>
<dbReference type="Gene3D" id="1.10.1200.10">
    <property type="entry name" value="ACP-like"/>
    <property type="match status" value="2"/>
</dbReference>
<evidence type="ECO:0000313" key="7">
    <source>
        <dbReference type="Proteomes" id="UP001150925"/>
    </source>
</evidence>
<feature type="compositionally biased region" description="Basic and acidic residues" evidence="4">
    <location>
        <begin position="1010"/>
        <end position="1022"/>
    </location>
</feature>
<keyword evidence="1" id="KW-0596">Phosphopantetheine</keyword>
<dbReference type="Gene3D" id="3.40.50.12780">
    <property type="entry name" value="N-terminal domain of ligase-like"/>
    <property type="match status" value="2"/>
</dbReference>
<organism evidence="6 7">
    <name type="scientific">Dispira parvispora</name>
    <dbReference type="NCBI Taxonomy" id="1520584"/>
    <lineage>
        <taxon>Eukaryota</taxon>
        <taxon>Fungi</taxon>
        <taxon>Fungi incertae sedis</taxon>
        <taxon>Zoopagomycota</taxon>
        <taxon>Kickxellomycotina</taxon>
        <taxon>Dimargaritomycetes</taxon>
        <taxon>Dimargaritales</taxon>
        <taxon>Dimargaritaceae</taxon>
        <taxon>Dispira</taxon>
    </lineage>
</organism>
<evidence type="ECO:0000256" key="2">
    <source>
        <dbReference type="ARBA" id="ARBA00022553"/>
    </source>
</evidence>
<evidence type="ECO:0000256" key="3">
    <source>
        <dbReference type="ARBA" id="ARBA00022598"/>
    </source>
</evidence>
<dbReference type="InterPro" id="IPR000873">
    <property type="entry name" value="AMP-dep_synth/lig_dom"/>
</dbReference>
<dbReference type="PROSITE" id="PS50075">
    <property type="entry name" value="CARRIER"/>
    <property type="match status" value="2"/>
</dbReference>
<feature type="region of interest" description="Disordered" evidence="4">
    <location>
        <begin position="1009"/>
        <end position="1036"/>
    </location>
</feature>
<dbReference type="InterPro" id="IPR036736">
    <property type="entry name" value="ACP-like_sf"/>
</dbReference>
<dbReference type="SUPFAM" id="SSF56801">
    <property type="entry name" value="Acetyl-CoA synthetase-like"/>
    <property type="match status" value="2"/>
</dbReference>
<keyword evidence="2" id="KW-0597">Phosphoprotein</keyword>
<feature type="domain" description="Carrier" evidence="5">
    <location>
        <begin position="2589"/>
        <end position="2664"/>
    </location>
</feature>
<evidence type="ECO:0000259" key="5">
    <source>
        <dbReference type="PROSITE" id="PS50075"/>
    </source>
</evidence>
<dbReference type="NCBIfam" id="TIGR01733">
    <property type="entry name" value="AA-adenyl-dom"/>
    <property type="match status" value="2"/>
</dbReference>
<dbReference type="InterPro" id="IPR020845">
    <property type="entry name" value="AMP-binding_CS"/>
</dbReference>
<evidence type="ECO:0000313" key="6">
    <source>
        <dbReference type="EMBL" id="KAJ1967229.1"/>
    </source>
</evidence>
<name>A0A9W8AUU5_9FUNG</name>
<feature type="compositionally biased region" description="Polar residues" evidence="4">
    <location>
        <begin position="1024"/>
        <end position="1036"/>
    </location>
</feature>
<feature type="non-terminal residue" evidence="6">
    <location>
        <position position="1"/>
    </location>
</feature>
<dbReference type="InterPro" id="IPR001242">
    <property type="entry name" value="Condensation_dom"/>
</dbReference>
<dbReference type="SUPFAM" id="SSF52777">
    <property type="entry name" value="CoA-dependent acyltransferases"/>
    <property type="match status" value="6"/>
</dbReference>
<dbReference type="GO" id="GO:0031177">
    <property type="term" value="F:phosphopantetheine binding"/>
    <property type="evidence" value="ECO:0007669"/>
    <property type="project" value="InterPro"/>
</dbReference>
<dbReference type="InterPro" id="IPR045851">
    <property type="entry name" value="AMP-bd_C_sf"/>
</dbReference>
<comment type="caution">
    <text evidence="6">The sequence shown here is derived from an EMBL/GenBank/DDBJ whole genome shotgun (WGS) entry which is preliminary data.</text>
</comment>
<reference evidence="6" key="1">
    <citation type="submission" date="2022-07" db="EMBL/GenBank/DDBJ databases">
        <title>Phylogenomic reconstructions and comparative analyses of Kickxellomycotina fungi.</title>
        <authorList>
            <person name="Reynolds N.K."/>
            <person name="Stajich J.E."/>
            <person name="Barry K."/>
            <person name="Grigoriev I.V."/>
            <person name="Crous P."/>
            <person name="Smith M.E."/>
        </authorList>
    </citation>
    <scope>NUCLEOTIDE SEQUENCE</scope>
    <source>
        <strain evidence="6">RSA 1196</strain>
    </source>
</reference>
<accession>A0A9W8AUU5</accession>
<dbReference type="CDD" id="cd05930">
    <property type="entry name" value="A_NRPS"/>
    <property type="match status" value="2"/>
</dbReference>
<dbReference type="Gene3D" id="3.30.559.30">
    <property type="entry name" value="Nonribosomal peptide synthetase, condensation domain"/>
    <property type="match status" value="3"/>
</dbReference>
<dbReference type="InterPro" id="IPR023213">
    <property type="entry name" value="CAT-like_dom_sf"/>
</dbReference>
<dbReference type="GO" id="GO:0005737">
    <property type="term" value="C:cytoplasm"/>
    <property type="evidence" value="ECO:0007669"/>
    <property type="project" value="TreeGrafter"/>
</dbReference>
<dbReference type="EMBL" id="JANBPY010000372">
    <property type="protein sequence ID" value="KAJ1967229.1"/>
    <property type="molecule type" value="Genomic_DNA"/>
</dbReference>
<dbReference type="PROSITE" id="PS00455">
    <property type="entry name" value="AMP_BINDING"/>
    <property type="match status" value="2"/>
</dbReference>
<dbReference type="PANTHER" id="PTHR45527:SF1">
    <property type="entry name" value="FATTY ACID SYNTHASE"/>
    <property type="match status" value="1"/>
</dbReference>
<dbReference type="InterPro" id="IPR009081">
    <property type="entry name" value="PP-bd_ACP"/>
</dbReference>
<dbReference type="Gene3D" id="3.30.300.30">
    <property type="match status" value="2"/>
</dbReference>
<dbReference type="InterPro" id="IPR010071">
    <property type="entry name" value="AA_adenyl_dom"/>
</dbReference>
<protein>
    <recommendedName>
        <fullName evidence="5">Carrier domain-containing protein</fullName>
    </recommendedName>
</protein>
<dbReference type="Pfam" id="PF13193">
    <property type="entry name" value="AMP-binding_C"/>
    <property type="match status" value="1"/>
</dbReference>
<feature type="domain" description="Carrier" evidence="5">
    <location>
        <begin position="1041"/>
        <end position="1114"/>
    </location>
</feature>
<dbReference type="OrthoDB" id="4920779at2759"/>
<dbReference type="Pfam" id="PF00668">
    <property type="entry name" value="Condensation"/>
    <property type="match status" value="3"/>
</dbReference>
<proteinExistence type="predicted"/>
<gene>
    <name evidence="6" type="ORF">IWQ62_001990</name>
</gene>
<dbReference type="Proteomes" id="UP001150925">
    <property type="component" value="Unassembled WGS sequence"/>
</dbReference>
<keyword evidence="3" id="KW-0436">Ligase</keyword>
<dbReference type="Pfam" id="PF00550">
    <property type="entry name" value="PP-binding"/>
    <property type="match status" value="2"/>
</dbReference>
<dbReference type="InterPro" id="IPR020806">
    <property type="entry name" value="PKS_PP-bd"/>
</dbReference>
<evidence type="ECO:0000256" key="1">
    <source>
        <dbReference type="ARBA" id="ARBA00022450"/>
    </source>
</evidence>
<sequence length="2664" mass="297738">HRSIAALAEIVSNRLTTKNALPSPPSSSLSRRSSVPSPVEMVQLPGISPAQHQSILEDIYRSLDITAENVELVEPASSLQHGFLVSTLKDPTSYVTQTVCEIKGPLDPDRYREAWRAMGERHEVLRTQFVILTDGQTNTAPSCPGGAVQVITRRFEFEWNYSEQPCTSRAQEEDWIKSLLLSNERRGFTLSQPLVRIALVKRESNRYLAILTFHHAILDAWSRTLVLDEIWRLYHNESLPPPVPYHRFITHLQSQSRDQARQFWTTAMKDIRPTPDLALPVLANSTAEPESTSEVFTRAVGPTRDALLQFCRQNHLTPNTLIIGIWALMLHRYLSNVAEVTFGVTLSGRDGTIPGIESMVGPCINTLPLRITIPDGEQPVVDWLAEVQLQFGNIMEYEQTSLSDIRRWAGLAGDVQLFRSLVMYERLPVVSTGDDYVAASDFDIDSAMVAGRNTTEYPLNGIFKDRDDGQLEVHIMYHPGRYAIGYVQFIVDYIDHALHSIVGSAGTNLVGSLTEASQSELESVKSWSQGPSRRYPEDGMLLHQLFTEKAHLCPDRVALETLQDAYTYQQIYSLVLRLAMILKSRGVAPTQPVGLLLPRSVWFVVSYLAVLLIGGVVVPMDPHNATERLRFSLAEVGRPLLLTLVELQNLATVDLSYGAQQVMLVDDVLSHPDSTNVNFYREYLQSLPTSEATDLAYIVFTSGTTGQPKGVPVAHDAALNFILYVKDILELGPADRFLQCFNVAFDGCLVEIFSIFAAGGTLVLQEDDFHHELHRATTCMVTPSLLSTVDPGDYPNLRAVAVGAEALSFKLAQRWASQLTLVNLYGPTETAIGCMGWQVSPESIVTIGQPIPNVSCYILDELLRPVPPGVPGQLCISGRGIGKGYWQRPQLTQAKFLTNPFGQGRMYCTGDRVCWLPDGTVLFHGRQDLQVKLRGFRIELTEIESVCLMIPEVTLAVAVVKDERQLLLYLTPAEVDPRIVKSVLVKKLPQYMLPDRIITLSDMPRTSIGKVDRQSLQERDLAPDSSNSESTESADATTLNDPMLVALRNALVTTLSLETSAVTPTTSFYQLGGDSISAIQYAVQCQRQGIKVSVAQILRYPMLIELAQQVTWSTESENSGLRKLGASDVAPTGLVPWTAVSQWYFNSGFRYMDRFNQSFLLTCQIPLTRDMLLSALVQLVNHHDMLRGRVMLTPQGWQQRVLPDVAGGTAVEELVHVEEATFSAEELETWIEKIQTTVRITHSGPALACGLFTVGSQQMVFLVIHHFVVDLVSWRILLEDLHKLLIGGNLPLKTISFRHWAQLVQERAQTLPLLEDAWPRYDPVEFLPVEQGATFLKEPNQPTYHTAIVGSSTLDLEDTRALFHVVAELAQITPQEFMLAGLIIALHYRFGTQSFEVELESHGRHPWETSIDISRTVGWFTAPYPVAFHLPSTQSSLILESTENPWENMLLRHVKHRLRSAAKQGFEYGLMRYLKTTQEAGGDLPPKDYSQNFKVEPAVRNRILFNFTGRFDHMASSQAFWRFADSSVPWRHDIRKDEPMSRLWTTYCSFDKDQRLQLGLATSSIYYRENTVHGLVNEWRDQVQSLARMVLQHQKPCLTVADFPLLKLDEPGFYGLMDQDLARWGLNSLEVDDLYPCLPLQENFLHALRKDPTAYQIQVTYTIRGPLDHERFQKAWQALAQDHAVFRTRFLLGTTLHPTLQLQVVTKSFTPQWTIEECPNGTLDQTVEKYVEQTLAAGFQPFDTMVRFGLFRESPNYHRFVFTAHHLILDGWSLGLMVQELVQRYEGVTPLNRGFYGDFVEYVITQDMHQARQSWTRELADVKKPTYLVAPAPQDSHSRSDLPGDLYGMVEHSVTDVSRINEFSQSQQVTLSTTLRTTWALVLQHYVNQDDVVFGTVVSGRTSPIPRMENIIGLCINTIPCRVSSTADTSLRDMVRAVHDHSVRLTGFQHCSLDDIKSWCQFPENQLLFNTILVVENYPRTANAEVSSIQLEHHGYKDFTSHPFCVAVDVVDKGLHLMFKYDRKLFSEEFVRQVCQHFTAALHGLVTADLDMSVGQFHLVSDEERSQLLHHWATSTDELSDMSNNVSDGDDDNPQKVKVHDRFLALCAEIPEQVAVRTDTASYTYGELNSLADALVVHLQHQLADQALVEDTILGIVSGVSASLLVCQLAIWKLGAAFVVIDPEFPTERQRLIVKDSKCAAVLGRSSQLIDLVSMTHCVFLPETLEDWFPGSKITRDTLPIQNSQLAYVIYTSGTTGMPKGVPIEHAAVTYTLGGLQQYAQITRESTVPFKFQPTFDASIAEIWVTLSFGGTLQLAHRDIHSVLGHCTVLMCTPSMLHTLEPTHYPGLDCVMLGGESVTQELVQKWAPHVRLFNAYGPTEATIVTHCAALEVGLPVTIGKPLPYDAGYILDRCGRPVPVGVVGELYLGGRGIARGYLHRPELTSAHFIDNPFGLTGRLFRTGDLARWTPTGDIVCIGRADQQVKIRGYRVELGEVESALLACDAVQQACVVVQGSQLIGFVVPSTGDKRQVLGVLRGRLPSYMIPYTIVGLDEFPHTVSGKLDRKALPIVDLVKTSQAPGVTSKVLRARSMTVMEERLVALLAEVLNTDPDLISLDSTFFDIGGSSLEAMHLITRCQKEGIPLAIADLNRENSIAQLAVIAEES</sequence>
<dbReference type="InterPro" id="IPR025110">
    <property type="entry name" value="AMP-bd_C"/>
</dbReference>
<keyword evidence="7" id="KW-1185">Reference proteome</keyword>
<dbReference type="GO" id="GO:0016874">
    <property type="term" value="F:ligase activity"/>
    <property type="evidence" value="ECO:0007669"/>
    <property type="project" value="UniProtKB-KW"/>
</dbReference>
<evidence type="ECO:0000256" key="4">
    <source>
        <dbReference type="SAM" id="MobiDB-lite"/>
    </source>
</evidence>
<dbReference type="Pfam" id="PF00501">
    <property type="entry name" value="AMP-binding"/>
    <property type="match status" value="2"/>
</dbReference>
<dbReference type="SMART" id="SM00823">
    <property type="entry name" value="PKS_PP"/>
    <property type="match status" value="2"/>
</dbReference>
<dbReference type="Gene3D" id="3.30.559.10">
    <property type="entry name" value="Chloramphenicol acetyltransferase-like domain"/>
    <property type="match status" value="3"/>
</dbReference>
<dbReference type="GO" id="GO:0043041">
    <property type="term" value="P:amino acid activation for nonribosomal peptide biosynthetic process"/>
    <property type="evidence" value="ECO:0007669"/>
    <property type="project" value="TreeGrafter"/>
</dbReference>